<dbReference type="InterPro" id="IPR047618">
    <property type="entry name" value="QOR-like"/>
</dbReference>
<dbReference type="PANTHER" id="PTHR48106">
    <property type="entry name" value="QUINONE OXIDOREDUCTASE PIG3-RELATED"/>
    <property type="match status" value="1"/>
</dbReference>
<dbReference type="GO" id="GO:0035925">
    <property type="term" value="F:mRNA 3'-UTR AU-rich region binding"/>
    <property type="evidence" value="ECO:0007669"/>
    <property type="project" value="TreeGrafter"/>
</dbReference>
<dbReference type="PANTHER" id="PTHR48106:SF13">
    <property type="entry name" value="QUINONE OXIDOREDUCTASE-RELATED"/>
    <property type="match status" value="1"/>
</dbReference>
<dbReference type="InterPro" id="IPR013154">
    <property type="entry name" value="ADH-like_N"/>
</dbReference>
<keyword evidence="5" id="KW-1185">Reference proteome</keyword>
<dbReference type="NCBIfam" id="NF008024">
    <property type="entry name" value="PRK10754.1"/>
    <property type="match status" value="1"/>
</dbReference>
<keyword evidence="2" id="KW-0560">Oxidoreductase</keyword>
<gene>
    <name evidence="4" type="ORF">MJ956_10680</name>
</gene>
<proteinExistence type="predicted"/>
<sequence length="324" mass="34923">MSKAIVVHEVGGPEVLKWEDHDPGRPGPGQILVDQKAAGLNFIDVYFRTGVYKSPTMPFVLGKEGAGVVAEVGEGVDRFQVGDRVAYNGVTGSYAERLVTEADKAVKLPDSIDFKTAAAVMLKGMTAEYLLRRTFKVGPETVLLFHAAAGGVGLIAGQWAKHLGATVIGTAGTPEKCKLARENGYDHVINYREEDFVERVREITDGRKCDVVYDSVGKDTFPGSLDCLKNRGLWVAFGQSSGKLPDIDLGILNQKGSLYATRPSLFGYNTNRDELDASAKALFDVIESGVVKITIGQTYPVSEAAQAHRDLEARKTTGATVLTI</sequence>
<name>A0A9X2H4R8_9HYPH</name>
<dbReference type="GO" id="GO:0070402">
    <property type="term" value="F:NADPH binding"/>
    <property type="evidence" value="ECO:0007669"/>
    <property type="project" value="TreeGrafter"/>
</dbReference>
<dbReference type="EMBL" id="JALHBS010000059">
    <property type="protein sequence ID" value="MCP3055605.1"/>
    <property type="molecule type" value="Genomic_DNA"/>
</dbReference>
<dbReference type="RefSeq" id="WP_253964453.1">
    <property type="nucleotide sequence ID" value="NZ_JALHBS010000059.1"/>
</dbReference>
<dbReference type="GO" id="GO:0005829">
    <property type="term" value="C:cytosol"/>
    <property type="evidence" value="ECO:0007669"/>
    <property type="project" value="TreeGrafter"/>
</dbReference>
<dbReference type="InterPro" id="IPR013149">
    <property type="entry name" value="ADH-like_C"/>
</dbReference>
<dbReference type="Proteomes" id="UP001155220">
    <property type="component" value="Unassembled WGS sequence"/>
</dbReference>
<keyword evidence="1" id="KW-0521">NADP</keyword>
<protein>
    <submittedName>
        <fullName evidence="4">Quinone oxidoreductase</fullName>
    </submittedName>
</protein>
<evidence type="ECO:0000256" key="1">
    <source>
        <dbReference type="ARBA" id="ARBA00022857"/>
    </source>
</evidence>
<dbReference type="Gene3D" id="3.90.180.10">
    <property type="entry name" value="Medium-chain alcohol dehydrogenases, catalytic domain"/>
    <property type="match status" value="1"/>
</dbReference>
<reference evidence="4" key="1">
    <citation type="submission" date="2022-03" db="EMBL/GenBank/DDBJ databases">
        <title>Aurantimonas Liuensis sp. Nov., isolated from the hadal seawater of the Mariana Trench.</title>
        <authorList>
            <person name="Liu R."/>
        </authorList>
    </citation>
    <scope>NUCLEOTIDE SEQUENCE</scope>
    <source>
        <strain evidence="4">LRZ36</strain>
    </source>
</reference>
<evidence type="ECO:0000259" key="3">
    <source>
        <dbReference type="SMART" id="SM00829"/>
    </source>
</evidence>
<dbReference type="Pfam" id="PF08240">
    <property type="entry name" value="ADH_N"/>
    <property type="match status" value="1"/>
</dbReference>
<feature type="domain" description="Enoyl reductase (ER)" evidence="3">
    <location>
        <begin position="11"/>
        <end position="322"/>
    </location>
</feature>
<organism evidence="4 5">
    <name type="scientific">Aurantimonas marianensis</name>
    <dbReference type="NCBI Taxonomy" id="2920428"/>
    <lineage>
        <taxon>Bacteria</taxon>
        <taxon>Pseudomonadati</taxon>
        <taxon>Pseudomonadota</taxon>
        <taxon>Alphaproteobacteria</taxon>
        <taxon>Hyphomicrobiales</taxon>
        <taxon>Aurantimonadaceae</taxon>
        <taxon>Aurantimonas</taxon>
    </lineage>
</organism>
<accession>A0A9X2H4R8</accession>
<dbReference type="AlphaFoldDB" id="A0A9X2H4R8"/>
<dbReference type="InterPro" id="IPR036291">
    <property type="entry name" value="NAD(P)-bd_dom_sf"/>
</dbReference>
<dbReference type="Gene3D" id="3.40.50.720">
    <property type="entry name" value="NAD(P)-binding Rossmann-like Domain"/>
    <property type="match status" value="1"/>
</dbReference>
<dbReference type="SUPFAM" id="SSF50129">
    <property type="entry name" value="GroES-like"/>
    <property type="match status" value="1"/>
</dbReference>
<evidence type="ECO:0000313" key="4">
    <source>
        <dbReference type="EMBL" id="MCP3055605.1"/>
    </source>
</evidence>
<dbReference type="GO" id="GO:0003960">
    <property type="term" value="F:quinone reductase (NADPH) activity"/>
    <property type="evidence" value="ECO:0007669"/>
    <property type="project" value="InterPro"/>
</dbReference>
<dbReference type="InterPro" id="IPR020843">
    <property type="entry name" value="ER"/>
</dbReference>
<evidence type="ECO:0000313" key="5">
    <source>
        <dbReference type="Proteomes" id="UP001155220"/>
    </source>
</evidence>
<dbReference type="SUPFAM" id="SSF51735">
    <property type="entry name" value="NAD(P)-binding Rossmann-fold domains"/>
    <property type="match status" value="1"/>
</dbReference>
<dbReference type="FunFam" id="3.40.50.720:FF:000053">
    <property type="entry name" value="Quinone oxidoreductase 1"/>
    <property type="match status" value="1"/>
</dbReference>
<dbReference type="SMART" id="SM00829">
    <property type="entry name" value="PKS_ER"/>
    <property type="match status" value="1"/>
</dbReference>
<dbReference type="InterPro" id="IPR011032">
    <property type="entry name" value="GroES-like_sf"/>
</dbReference>
<evidence type="ECO:0000256" key="2">
    <source>
        <dbReference type="ARBA" id="ARBA00023002"/>
    </source>
</evidence>
<comment type="caution">
    <text evidence="4">The sequence shown here is derived from an EMBL/GenBank/DDBJ whole genome shotgun (WGS) entry which is preliminary data.</text>
</comment>
<dbReference type="CDD" id="cd05286">
    <property type="entry name" value="QOR2"/>
    <property type="match status" value="1"/>
</dbReference>
<dbReference type="Pfam" id="PF00107">
    <property type="entry name" value="ADH_zinc_N"/>
    <property type="match status" value="1"/>
</dbReference>